<dbReference type="Pfam" id="PF01555">
    <property type="entry name" value="N6_N4_Mtase"/>
    <property type="match status" value="1"/>
</dbReference>
<gene>
    <name evidence="6" type="ORF">TPAS_2981</name>
    <name evidence="7" type="ORF">TPAS_2998</name>
</gene>
<dbReference type="OrthoDB" id="9800801at2"/>
<comment type="similarity">
    <text evidence="4">Belongs to the N(4)/N(6)-methyltransferase family.</text>
</comment>
<proteinExistence type="inferred from homology"/>
<dbReference type="EC" id="2.1.1.-" evidence="4"/>
<name>A0A1W1IKH3_9LACT</name>
<dbReference type="EMBL" id="FWEY01000015">
    <property type="protein sequence ID" value="SLM53270.1"/>
    <property type="molecule type" value="Genomic_DNA"/>
</dbReference>
<evidence type="ECO:0000256" key="4">
    <source>
        <dbReference type="RuleBase" id="RU362026"/>
    </source>
</evidence>
<dbReference type="GO" id="GO:0032259">
    <property type="term" value="P:methylation"/>
    <property type="evidence" value="ECO:0007669"/>
    <property type="project" value="UniProtKB-KW"/>
</dbReference>
<sequence length="370" mass="43372">MKNNPLLDPNINDTRYLLSKNLDESPKNLNKPFVIEKERVKIPEKLDTTKNYLINGDSIECMRRKVADHSVDLILCDLPYGVLNTSKERTYWDRTLNYEHLWNEYLRVLRPGGNIVLFGMEPFGADLIKTSTIPYKYDIIWTKTNISNQQVVNIQPLRAHESIYVFYSTESDFNSSQRKRMYDVLKAGFKNSTLSKRELYATCEIPKKTLQACFHKDFKKFKRPGRTQYNHLKDILNLKEEFETFAPVDKKSFVKPTFNPQMQWKHRSDLDIPKTKNKLMYPKTYVRFGRDPNGFHPTQKPVDLLKYLIQTYSNTGELILDNTAGSCSLASAAISTNRRYICIERDRDFFEQAVKRINAQIDTLNSYKTR</sequence>
<dbReference type="GO" id="GO:0008170">
    <property type="term" value="F:N-methyltransferase activity"/>
    <property type="evidence" value="ECO:0007669"/>
    <property type="project" value="InterPro"/>
</dbReference>
<evidence type="ECO:0000256" key="3">
    <source>
        <dbReference type="ARBA" id="ARBA00022747"/>
    </source>
</evidence>
<dbReference type="PRINTS" id="PR00508">
    <property type="entry name" value="S21N4MTFRASE"/>
</dbReference>
<evidence type="ECO:0000256" key="1">
    <source>
        <dbReference type="ARBA" id="ARBA00022603"/>
    </source>
</evidence>
<dbReference type="Gene3D" id="3.40.50.150">
    <property type="entry name" value="Vaccinia Virus protein VP39"/>
    <property type="match status" value="1"/>
</dbReference>
<keyword evidence="8" id="KW-1185">Reference proteome</keyword>
<keyword evidence="3" id="KW-0680">Restriction system</keyword>
<dbReference type="InterPro" id="IPR029063">
    <property type="entry name" value="SAM-dependent_MTases_sf"/>
</dbReference>
<evidence type="ECO:0000313" key="6">
    <source>
        <dbReference type="EMBL" id="SLM53253.1"/>
    </source>
</evidence>
<dbReference type="SUPFAM" id="SSF53335">
    <property type="entry name" value="S-adenosyl-L-methionine-dependent methyltransferases"/>
    <property type="match status" value="1"/>
</dbReference>
<evidence type="ECO:0000259" key="5">
    <source>
        <dbReference type="Pfam" id="PF01555"/>
    </source>
</evidence>
<evidence type="ECO:0000313" key="8">
    <source>
        <dbReference type="Proteomes" id="UP000195985"/>
    </source>
</evidence>
<accession>A0A1W1IKH3</accession>
<reference evidence="8" key="2">
    <citation type="submission" date="2016-04" db="EMBL/GenBank/DDBJ databases">
        <authorList>
            <person name="Strepis N."/>
        </authorList>
    </citation>
    <scope>NUCLEOTIDE SEQUENCE [LARGE SCALE GENOMIC DNA]</scope>
</reference>
<feature type="domain" description="DNA methylase N-4/N-6" evidence="5">
    <location>
        <begin position="71"/>
        <end position="355"/>
    </location>
</feature>
<keyword evidence="1 6" id="KW-0489">Methyltransferase</keyword>
<dbReference type="Proteomes" id="UP000195985">
    <property type="component" value="Unassembled WGS sequence"/>
</dbReference>
<dbReference type="STRING" id="43064.SAMN04488086_1334"/>
<dbReference type="RefSeq" id="WP_120488164.1">
    <property type="nucleotide sequence ID" value="NZ_FONM01000033.1"/>
</dbReference>
<evidence type="ECO:0000256" key="2">
    <source>
        <dbReference type="ARBA" id="ARBA00022679"/>
    </source>
</evidence>
<dbReference type="AlphaFoldDB" id="A0A1W1IKH3"/>
<keyword evidence="2" id="KW-0808">Transferase</keyword>
<dbReference type="InterPro" id="IPR001091">
    <property type="entry name" value="RM_Methyltransferase"/>
</dbReference>
<protein>
    <recommendedName>
        <fullName evidence="4">Methyltransferase</fullName>
        <ecNumber evidence="4">2.1.1.-</ecNumber>
    </recommendedName>
</protein>
<evidence type="ECO:0000313" key="7">
    <source>
        <dbReference type="EMBL" id="SLM53270.1"/>
    </source>
</evidence>
<reference evidence="6" key="1">
    <citation type="submission" date="2016-04" db="EMBL/GenBank/DDBJ databases">
        <authorList>
            <person name="Evans L.H."/>
            <person name="Alamgir A."/>
            <person name="Owens N."/>
            <person name="Weber N.D."/>
            <person name="Virtaneva K."/>
            <person name="Barbian K."/>
            <person name="Babar A."/>
            <person name="Rosenke K."/>
        </authorList>
    </citation>
    <scope>NUCLEOTIDE SEQUENCE [LARGE SCALE GENOMIC DNA]</scope>
    <source>
        <strain evidence="6">Trichococcus pasteurii</strain>
    </source>
</reference>
<dbReference type="GO" id="GO:0003677">
    <property type="term" value="F:DNA binding"/>
    <property type="evidence" value="ECO:0007669"/>
    <property type="project" value="InterPro"/>
</dbReference>
<organism evidence="6 8">
    <name type="scientific">Trichococcus pasteurii</name>
    <dbReference type="NCBI Taxonomy" id="43064"/>
    <lineage>
        <taxon>Bacteria</taxon>
        <taxon>Bacillati</taxon>
        <taxon>Bacillota</taxon>
        <taxon>Bacilli</taxon>
        <taxon>Lactobacillales</taxon>
        <taxon>Carnobacteriaceae</taxon>
        <taxon>Trichococcus</taxon>
    </lineage>
</organism>
<dbReference type="GO" id="GO:0009307">
    <property type="term" value="P:DNA restriction-modification system"/>
    <property type="evidence" value="ECO:0007669"/>
    <property type="project" value="UniProtKB-KW"/>
</dbReference>
<dbReference type="InterPro" id="IPR002941">
    <property type="entry name" value="DNA_methylase_N4/N6"/>
</dbReference>
<dbReference type="EMBL" id="FWEY01000015">
    <property type="protein sequence ID" value="SLM53253.1"/>
    <property type="molecule type" value="Genomic_DNA"/>
</dbReference>